<keyword evidence="2" id="KW-0812">Transmembrane</keyword>
<evidence type="ECO:0000256" key="2">
    <source>
        <dbReference type="SAM" id="Phobius"/>
    </source>
</evidence>
<keyword evidence="2" id="KW-1133">Transmembrane helix</keyword>
<feature type="region of interest" description="Disordered" evidence="1">
    <location>
        <begin position="594"/>
        <end position="632"/>
    </location>
</feature>
<feature type="transmembrane region" description="Helical" evidence="2">
    <location>
        <begin position="238"/>
        <end position="258"/>
    </location>
</feature>
<feature type="compositionally biased region" description="Basic residues" evidence="1">
    <location>
        <begin position="607"/>
        <end position="617"/>
    </location>
</feature>
<reference evidence="4" key="1">
    <citation type="submission" date="2018-05" db="EMBL/GenBank/DDBJ databases">
        <title>Draft genome sequence of Stemphylium lycopersici strain CIDEFI 213.</title>
        <authorList>
            <person name="Medina R."/>
            <person name="Franco M.E.E."/>
            <person name="Lucentini C.G."/>
            <person name="Saparrat M.C.N."/>
            <person name="Balatti P.A."/>
        </authorList>
    </citation>
    <scope>NUCLEOTIDE SEQUENCE [LARGE SCALE GENOMIC DNA]</scope>
    <source>
        <strain evidence="4">CIDEFI 213</strain>
    </source>
</reference>
<evidence type="ECO:0000313" key="3">
    <source>
        <dbReference type="EMBL" id="RAR06819.1"/>
    </source>
</evidence>
<organism evidence="3 4">
    <name type="scientific">Stemphylium lycopersici</name>
    <name type="common">Tomato gray leaf spot disease fungus</name>
    <name type="synonym">Thyrospora lycopersici</name>
    <dbReference type="NCBI Taxonomy" id="183478"/>
    <lineage>
        <taxon>Eukaryota</taxon>
        <taxon>Fungi</taxon>
        <taxon>Dikarya</taxon>
        <taxon>Ascomycota</taxon>
        <taxon>Pezizomycotina</taxon>
        <taxon>Dothideomycetes</taxon>
        <taxon>Pleosporomycetidae</taxon>
        <taxon>Pleosporales</taxon>
        <taxon>Pleosporineae</taxon>
        <taxon>Pleosporaceae</taxon>
        <taxon>Stemphylium</taxon>
    </lineage>
</organism>
<feature type="compositionally biased region" description="Basic and acidic residues" evidence="1">
    <location>
        <begin position="594"/>
        <end position="606"/>
    </location>
</feature>
<dbReference type="AlphaFoldDB" id="A0A364MY62"/>
<sequence length="632" mass="70418">MDSVNADTLPVHLRNRRGNVNEKSSSLQGRLNFQNSWDIFCRDILTISSFVISTTTAAPHSFEPSNNATFVPHHLARKPPPRSTYKASAPEPTSLQQGCGLQVPTAQSWAQNLPAIRAWIEGHWDPFLSNPLYKNFPNYLRDQYAPSLTPSSVFCDTIGACSLFSCMNLKADLPTHDKQMAYFVFEQIAGLDHLYSSMRTGLGESAAYMTNRIPALVDRYSSVSRIQQHLEDERKKELLGLAIGSSVLLMAGGMAGMVATFPAIGAVTTASSAAMGMVAATYVSIIGPINAARSVLPTTKASLKDQILAGLNEFSRSGLNNIARDMEKFMEGDRNERGLDLLDILKGEYFFRRDDPIQRAIRSNSDQLMWAGVVNALWAWERSYIIDANAPAGCWNDNRGPQESRVCLSERPNRAYYVYALDKSQEYAPGSGDKHARIHGPTGYRNLRDRDADAYGFSMEDVVRSSLFVHENKLQNAIERFDYKKVASALARGKSLGTNLGHIPGLFTLPVCRNPGGEAISSVWETKGRNYPCMCGEFGWNNNSWHFSKDETKQFLIYTGLMFSENWEHFCNKNGHCKGENGIDIHASLDRLRRPGDPQIPKDLKHPFKKCKQKTKHRAGDPSQDFSSNPPI</sequence>
<gene>
    <name evidence="3" type="ORF">DDE83_006759</name>
</gene>
<feature type="transmembrane region" description="Helical" evidence="2">
    <location>
        <begin position="264"/>
        <end position="285"/>
    </location>
</feature>
<keyword evidence="4" id="KW-1185">Reference proteome</keyword>
<dbReference type="EMBL" id="QGDH01000109">
    <property type="protein sequence ID" value="RAR06819.1"/>
    <property type="molecule type" value="Genomic_DNA"/>
</dbReference>
<name>A0A364MY62_STELY</name>
<dbReference type="Proteomes" id="UP000249619">
    <property type="component" value="Unassembled WGS sequence"/>
</dbReference>
<keyword evidence="2" id="KW-0472">Membrane</keyword>
<accession>A0A364MY62</accession>
<protein>
    <submittedName>
        <fullName evidence="3">Uncharacterized protein</fullName>
    </submittedName>
</protein>
<proteinExistence type="predicted"/>
<evidence type="ECO:0000313" key="4">
    <source>
        <dbReference type="Proteomes" id="UP000249619"/>
    </source>
</evidence>
<evidence type="ECO:0000256" key="1">
    <source>
        <dbReference type="SAM" id="MobiDB-lite"/>
    </source>
</evidence>
<comment type="caution">
    <text evidence="3">The sequence shown here is derived from an EMBL/GenBank/DDBJ whole genome shotgun (WGS) entry which is preliminary data.</text>
</comment>